<evidence type="ECO:0000256" key="1">
    <source>
        <dbReference type="SAM" id="Phobius"/>
    </source>
</evidence>
<keyword evidence="1" id="KW-0472">Membrane</keyword>
<evidence type="ECO:0000313" key="2">
    <source>
        <dbReference type="EMBL" id="SDX73320.1"/>
    </source>
</evidence>
<keyword evidence="1" id="KW-0812">Transmembrane</keyword>
<name>A0A1H3E3Y4_9EURY</name>
<feature type="transmembrane region" description="Helical" evidence="1">
    <location>
        <begin position="375"/>
        <end position="399"/>
    </location>
</feature>
<dbReference type="PANTHER" id="PTHR35902">
    <property type="entry name" value="S-LAYER DOMAIN-LIKE PROTEIN-RELATED"/>
    <property type="match status" value="1"/>
</dbReference>
<dbReference type="AlphaFoldDB" id="A0A1H3E3Y4"/>
<dbReference type="Proteomes" id="UP000199079">
    <property type="component" value="Unassembled WGS sequence"/>
</dbReference>
<sequence length="404" mass="39833">MSGSRLLAGLLVLAVLGVGVGTVPPPAAADDPQVRIANVSVSPDTPTTGEPVTLDVEIANLESSAGAVDVTSVHVRTSGGVDRHGQTGEIGYVAPGGSVEVPLSATFEEAGTHFLTVYVSVRGADGVQQAYQYPVSVEVEEPVTTADLSATTAADGESARVTLTNYGNVNATAVSLSAAVDDEVVDRTYVPDVAPESNGTATVDLSGVRSDAVTFTATYTAADAEHSVSRTVELDRPVDGEVRLTGVETVPEGAATRIQGDAANLGGTDAESVLVRVGAAEGVTPVAPAREYFVGGIEASEFATFELTATLASGVESVPVEISYLVDGERVTTTQTVDVSAAGSLGGAGANADGSGGSGAAGGDGAGGGSGGSGLLGGLGGVALGAIVGLVVVAGLGLVRRIRG</sequence>
<dbReference type="Gene3D" id="2.60.40.10">
    <property type="entry name" value="Immunoglobulins"/>
    <property type="match status" value="1"/>
</dbReference>
<keyword evidence="1" id="KW-1133">Transmembrane helix</keyword>
<dbReference type="RefSeq" id="WP_021072601.1">
    <property type="nucleotide sequence ID" value="NZ_FNPC01000001.1"/>
</dbReference>
<gene>
    <name evidence="2" type="ORF">SAMN05216564_101274</name>
</gene>
<keyword evidence="3" id="KW-1185">Reference proteome</keyword>
<dbReference type="EMBL" id="FNPC01000001">
    <property type="protein sequence ID" value="SDX73320.1"/>
    <property type="molecule type" value="Genomic_DNA"/>
</dbReference>
<protein>
    <submittedName>
        <fullName evidence="2">Uncharacterized conserved protein</fullName>
    </submittedName>
</protein>
<reference evidence="3" key="1">
    <citation type="submission" date="2016-10" db="EMBL/GenBank/DDBJ databases">
        <authorList>
            <person name="Varghese N."/>
            <person name="Submissions S."/>
        </authorList>
    </citation>
    <scope>NUCLEOTIDE SEQUENCE [LARGE SCALE GENOMIC DNA]</scope>
    <source>
        <strain evidence="3">DC30,IBRC 10041,KCTC 4046</strain>
    </source>
</reference>
<evidence type="ECO:0000313" key="3">
    <source>
        <dbReference type="Proteomes" id="UP000199079"/>
    </source>
</evidence>
<organism evidence="2 3">
    <name type="scientific">Halopenitus persicus</name>
    <dbReference type="NCBI Taxonomy" id="1048396"/>
    <lineage>
        <taxon>Archaea</taxon>
        <taxon>Methanobacteriati</taxon>
        <taxon>Methanobacteriota</taxon>
        <taxon>Stenosarchaea group</taxon>
        <taxon>Halobacteria</taxon>
        <taxon>Halobacteriales</taxon>
        <taxon>Haloferacaceae</taxon>
        <taxon>Halopenitus</taxon>
    </lineage>
</organism>
<accession>A0A1H3E3Y4</accession>
<proteinExistence type="predicted"/>
<dbReference type="InterPro" id="IPR013783">
    <property type="entry name" value="Ig-like_fold"/>
</dbReference>
<dbReference type="PANTHER" id="PTHR35902:SF6">
    <property type="entry name" value="CONSERVED WITHIN P. AEROPHILUM"/>
    <property type="match status" value="1"/>
</dbReference>